<name>A0ACC0TUA6_9AGAM</name>
<proteinExistence type="predicted"/>
<protein>
    <submittedName>
        <fullName evidence="1">Uncharacterized protein</fullName>
    </submittedName>
</protein>
<accession>A0ACC0TUA6</accession>
<evidence type="ECO:0000313" key="2">
    <source>
        <dbReference type="Proteomes" id="UP001207468"/>
    </source>
</evidence>
<gene>
    <name evidence="1" type="ORF">F5148DRAFT_1340939</name>
</gene>
<keyword evidence="2" id="KW-1185">Reference proteome</keyword>
<organism evidence="1 2">
    <name type="scientific">Russula earlei</name>
    <dbReference type="NCBI Taxonomy" id="71964"/>
    <lineage>
        <taxon>Eukaryota</taxon>
        <taxon>Fungi</taxon>
        <taxon>Dikarya</taxon>
        <taxon>Basidiomycota</taxon>
        <taxon>Agaricomycotina</taxon>
        <taxon>Agaricomycetes</taxon>
        <taxon>Russulales</taxon>
        <taxon>Russulaceae</taxon>
        <taxon>Russula</taxon>
    </lineage>
</organism>
<dbReference type="Proteomes" id="UP001207468">
    <property type="component" value="Unassembled WGS sequence"/>
</dbReference>
<evidence type="ECO:0000313" key="1">
    <source>
        <dbReference type="EMBL" id="KAI9449339.1"/>
    </source>
</evidence>
<dbReference type="EMBL" id="JAGFNK010000508">
    <property type="protein sequence ID" value="KAI9449339.1"/>
    <property type="molecule type" value="Genomic_DNA"/>
</dbReference>
<sequence length="384" mass="43126">MFCLAMLVTTGSFAQDVDLFKTAKQEAAKEDSGKTTTTIATFKSTRLINGHSVETLGKGMMDFRVHHRFGYLNEGLYDFYGLDEATTLIGFDFGLTNRLMVGISRSTYEKQMEEYAKYRLLRQSSGKVNMPVSVTLLGAVITKTLKSNDPTRQPTALDNTSYVLQALIARKFDDKTSVQLMPSFVHYNMAVNASDPNDRYSLGIGARRKISRRVSINAEYYYQFNKLDGYHNSLAVGVDIETGGHVFQLHFTNSTGMTETTFIHETDGRIALLYLLLKEFIAITYFIVTTLKYNGYFCSRIIKFIMKKKIILSILAVIVLGVAGVWYFVFYLPTTDAYKRNVAKEKGITVTAAAISQAYTSNEDSANKVYLNKAVQVTGVKLRK</sequence>
<comment type="caution">
    <text evidence="1">The sequence shown here is derived from an EMBL/GenBank/DDBJ whole genome shotgun (WGS) entry which is preliminary data.</text>
</comment>
<reference evidence="1" key="1">
    <citation type="submission" date="2021-03" db="EMBL/GenBank/DDBJ databases">
        <title>Evolutionary priming and transition to the ectomycorrhizal habit in an iconic lineage of mushroom-forming fungi: is preadaptation a requirement?</title>
        <authorList>
            <consortium name="DOE Joint Genome Institute"/>
            <person name="Looney B.P."/>
            <person name="Miyauchi S."/>
            <person name="Morin E."/>
            <person name="Drula E."/>
            <person name="Courty P.E."/>
            <person name="Chicoki N."/>
            <person name="Fauchery L."/>
            <person name="Kohler A."/>
            <person name="Kuo A."/>
            <person name="LaButti K."/>
            <person name="Pangilinan J."/>
            <person name="Lipzen A."/>
            <person name="Riley R."/>
            <person name="Andreopoulos W."/>
            <person name="He G."/>
            <person name="Johnson J."/>
            <person name="Barry K.W."/>
            <person name="Grigoriev I.V."/>
            <person name="Nagy L."/>
            <person name="Hibbett D."/>
            <person name="Henrissat B."/>
            <person name="Matheny P.B."/>
            <person name="Labbe J."/>
            <person name="Martin A.F."/>
        </authorList>
    </citation>
    <scope>NUCLEOTIDE SEQUENCE</scope>
    <source>
        <strain evidence="1">BPL698</strain>
    </source>
</reference>